<dbReference type="AlphaFoldDB" id="A0A1Q9EPV5"/>
<feature type="region of interest" description="Disordered" evidence="1">
    <location>
        <begin position="91"/>
        <end position="123"/>
    </location>
</feature>
<evidence type="ECO:0000256" key="2">
    <source>
        <dbReference type="SAM" id="Phobius"/>
    </source>
</evidence>
<dbReference type="Proteomes" id="UP000186817">
    <property type="component" value="Unassembled WGS sequence"/>
</dbReference>
<evidence type="ECO:0000313" key="4">
    <source>
        <dbReference type="Proteomes" id="UP000186817"/>
    </source>
</evidence>
<sequence length="151" mass="16694">MQDDVVWLAPFLTNNVSYFSRLKNISIYGIVCWVQTAIAMCIAYSGNKLVEMVTRNSKDAWSSEKILTVLAGSMLALYSIKLLHEWVTEAEEEPQDTKEDAGQENKYAKVSPSDLEGGGELTPGRNESRFDFAQLTIGALTAASLIAARLR</sequence>
<comment type="caution">
    <text evidence="3">The sequence shown here is derived from an EMBL/GenBank/DDBJ whole genome shotgun (WGS) entry which is preliminary data.</text>
</comment>
<feature type="compositionally biased region" description="Basic and acidic residues" evidence="1">
    <location>
        <begin position="95"/>
        <end position="107"/>
    </location>
</feature>
<accession>A0A1Q9EPV5</accession>
<keyword evidence="2" id="KW-0812">Transmembrane</keyword>
<keyword evidence="2" id="KW-0472">Membrane</keyword>
<proteinExistence type="predicted"/>
<evidence type="ECO:0000313" key="3">
    <source>
        <dbReference type="EMBL" id="OLQ09407.1"/>
    </source>
</evidence>
<keyword evidence="2" id="KW-1133">Transmembrane helix</keyword>
<gene>
    <name evidence="3" type="ORF">AK812_SmicGene6975</name>
</gene>
<reference evidence="3 4" key="1">
    <citation type="submission" date="2016-02" db="EMBL/GenBank/DDBJ databases">
        <title>Genome analysis of coral dinoflagellate symbionts highlights evolutionary adaptations to a symbiotic lifestyle.</title>
        <authorList>
            <person name="Aranda M."/>
            <person name="Li Y."/>
            <person name="Liew Y.J."/>
            <person name="Baumgarten S."/>
            <person name="Simakov O."/>
            <person name="Wilson M."/>
            <person name="Piel J."/>
            <person name="Ashoor H."/>
            <person name="Bougouffa S."/>
            <person name="Bajic V.B."/>
            <person name="Ryu T."/>
            <person name="Ravasi T."/>
            <person name="Bayer T."/>
            <person name="Micklem G."/>
            <person name="Kim H."/>
            <person name="Bhak J."/>
            <person name="Lajeunesse T.C."/>
            <person name="Voolstra C.R."/>
        </authorList>
    </citation>
    <scope>NUCLEOTIDE SEQUENCE [LARGE SCALE GENOMIC DNA]</scope>
    <source>
        <strain evidence="3 4">CCMP2467</strain>
    </source>
</reference>
<dbReference type="EMBL" id="LSRX01000097">
    <property type="protein sequence ID" value="OLQ09407.1"/>
    <property type="molecule type" value="Genomic_DNA"/>
</dbReference>
<name>A0A1Q9EPV5_SYMMI</name>
<organism evidence="3 4">
    <name type="scientific">Symbiodinium microadriaticum</name>
    <name type="common">Dinoflagellate</name>
    <name type="synonym">Zooxanthella microadriatica</name>
    <dbReference type="NCBI Taxonomy" id="2951"/>
    <lineage>
        <taxon>Eukaryota</taxon>
        <taxon>Sar</taxon>
        <taxon>Alveolata</taxon>
        <taxon>Dinophyceae</taxon>
        <taxon>Suessiales</taxon>
        <taxon>Symbiodiniaceae</taxon>
        <taxon>Symbiodinium</taxon>
    </lineage>
</organism>
<evidence type="ECO:0000256" key="1">
    <source>
        <dbReference type="SAM" id="MobiDB-lite"/>
    </source>
</evidence>
<keyword evidence="4" id="KW-1185">Reference proteome</keyword>
<dbReference type="OrthoDB" id="420367at2759"/>
<protein>
    <submittedName>
        <fullName evidence="3">Uncharacterized protein</fullName>
    </submittedName>
</protein>
<feature type="transmembrane region" description="Helical" evidence="2">
    <location>
        <begin position="25"/>
        <end position="45"/>
    </location>
</feature>